<name>A0ABS8YNM3_9BACL</name>
<evidence type="ECO:0000313" key="3">
    <source>
        <dbReference type="Proteomes" id="UP001199916"/>
    </source>
</evidence>
<evidence type="ECO:0000259" key="1">
    <source>
        <dbReference type="PROSITE" id="PS51459"/>
    </source>
</evidence>
<gene>
    <name evidence="2" type="ORF">LQV63_28115</name>
</gene>
<dbReference type="PROSITE" id="PS51459">
    <property type="entry name" value="FIDO"/>
    <property type="match status" value="1"/>
</dbReference>
<dbReference type="SUPFAM" id="SSF140931">
    <property type="entry name" value="Fic-like"/>
    <property type="match status" value="1"/>
</dbReference>
<comment type="caution">
    <text evidence="2">The sequence shown here is derived from an EMBL/GenBank/DDBJ whole genome shotgun (WGS) entry which is preliminary data.</text>
</comment>
<sequence length="396" mass="45416">MATLDSAELLSVIGGVKMTYNFSYEHFIYEEDKMVFRPNLNLFDYDIQQLILEAERNIGALARLGLKSHPLEPTILRNSLVRTAHFTTKIEQNKLEFKEVEQVYQSYKKNPLTIKQKAQLEVKNVFETYEYIYSLDPNKDFSDMDEPVLKKIQQTLMQNLTGYPDGYRSIPVALQDSDGQVSYQPPACNEIPLLMRAYFSWLFTSVTGLSNPYETNVVSEKKVHPLIISGITHHLIGYVHPFPDGNGRTARAFSTLVGLIHNDLSTIKDAFSVEEYFDKRIEDYYDTLMTATQGNLKPFIVFYLECVIASLTKVLKELQRYDRIKHIRELLGKGHAKTMFELIARMEDGEIFHRQLFDETLDASPSSIAKNISKLKDLGVIIPGENRGEYIISIVD</sequence>
<evidence type="ECO:0000313" key="2">
    <source>
        <dbReference type="EMBL" id="MCE5173132.1"/>
    </source>
</evidence>
<feature type="domain" description="Fido" evidence="1">
    <location>
        <begin position="144"/>
        <end position="305"/>
    </location>
</feature>
<accession>A0ABS8YNM3</accession>
<dbReference type="InterPro" id="IPR003812">
    <property type="entry name" value="Fido"/>
</dbReference>
<proteinExistence type="predicted"/>
<dbReference type="InterPro" id="IPR036597">
    <property type="entry name" value="Fido-like_dom_sf"/>
</dbReference>
<organism evidence="2 3">
    <name type="scientific">Paenibacillus profundus</name>
    <dbReference type="NCBI Taxonomy" id="1173085"/>
    <lineage>
        <taxon>Bacteria</taxon>
        <taxon>Bacillati</taxon>
        <taxon>Bacillota</taxon>
        <taxon>Bacilli</taxon>
        <taxon>Bacillales</taxon>
        <taxon>Paenibacillaceae</taxon>
        <taxon>Paenibacillus</taxon>
    </lineage>
</organism>
<dbReference type="PANTHER" id="PTHR13504">
    <property type="entry name" value="FIDO DOMAIN-CONTAINING PROTEIN DDB_G0283145"/>
    <property type="match status" value="1"/>
</dbReference>
<dbReference type="PANTHER" id="PTHR13504:SF38">
    <property type="entry name" value="FIDO DOMAIN-CONTAINING PROTEIN"/>
    <property type="match status" value="1"/>
</dbReference>
<dbReference type="InterPro" id="IPR040198">
    <property type="entry name" value="Fido_containing"/>
</dbReference>
<dbReference type="Pfam" id="PF02661">
    <property type="entry name" value="Fic"/>
    <property type="match status" value="1"/>
</dbReference>
<keyword evidence="3" id="KW-1185">Reference proteome</keyword>
<dbReference type="EMBL" id="JAJNBZ010000041">
    <property type="protein sequence ID" value="MCE5173132.1"/>
    <property type="molecule type" value="Genomic_DNA"/>
</dbReference>
<protein>
    <submittedName>
        <fullName evidence="2">Fic family protein</fullName>
    </submittedName>
</protein>
<reference evidence="2 3" key="1">
    <citation type="submission" date="2021-11" db="EMBL/GenBank/DDBJ databases">
        <title>Draft genome sequence of Paenibacillus profundus YoMME, a new Gram-positive bacteria with exoelectrogenic properties.</title>
        <authorList>
            <person name="Hubenova Y."/>
            <person name="Hubenova E."/>
            <person name="Manasiev Y."/>
            <person name="Peykov S."/>
            <person name="Mitov M."/>
        </authorList>
    </citation>
    <scope>NUCLEOTIDE SEQUENCE [LARGE SCALE GENOMIC DNA]</scope>
    <source>
        <strain evidence="2 3">YoMME</strain>
    </source>
</reference>
<dbReference type="Gene3D" id="1.10.3290.10">
    <property type="entry name" value="Fido-like domain"/>
    <property type="match status" value="1"/>
</dbReference>
<dbReference type="Proteomes" id="UP001199916">
    <property type="component" value="Unassembled WGS sequence"/>
</dbReference>